<dbReference type="InterPro" id="IPR032675">
    <property type="entry name" value="LRR_dom_sf"/>
</dbReference>
<sequence length="516" mass="57253">MPNPSLLLSLADELILAILQELSHDPASLCQLARTCFRLQALSEPFLYDSILLRSGSRATKLRTALKARPERAAAIRSLNMRCLYEYVDGMAEFNPVVRDLRMLREWAVESPFCNYIKRPTWVEEDMEVFRRIIEDASVVGSMRIEERPLQCLQSFTLHSHGPHTRYWSLTSTPNLTSLFLHPTLRHISLSCCTMLSSPALAILSTHAATTPLTTLIFDECNINASALTHILRVPKALKHLTLGENAYHWSDRLGLAELPVSAEPAKLFEALKLQSPSLETLTHISQSGTLAALPEVNSYDLNLAVFESLIRLEITPSSPLLHTLHHSPSPATAPPQLRALRVFNPPGVPSATFPPTMLHKLPQLREIEMLYTTHASPNLAEGMWGNGRAQDTHKFARGVKDRYGGQIRFRVFVELLEGVIPPFFWDEIKAEGICVFDSDSQECESGAGEEGGDVGGEVGGELKDISEAGIEALKVRTKRVVEEWIEDARAARKRRVAEGQSSGAGIGSWDTMIPL</sequence>
<gene>
    <name evidence="1" type="ORF">K432DRAFT_441098</name>
</gene>
<protein>
    <recommendedName>
        <fullName evidence="3">F-box domain-containing protein</fullName>
    </recommendedName>
</protein>
<evidence type="ECO:0000313" key="2">
    <source>
        <dbReference type="Proteomes" id="UP000250266"/>
    </source>
</evidence>
<dbReference type="SUPFAM" id="SSF52047">
    <property type="entry name" value="RNI-like"/>
    <property type="match status" value="1"/>
</dbReference>
<organism evidence="1 2">
    <name type="scientific">Lepidopterella palustris CBS 459.81</name>
    <dbReference type="NCBI Taxonomy" id="1314670"/>
    <lineage>
        <taxon>Eukaryota</taxon>
        <taxon>Fungi</taxon>
        <taxon>Dikarya</taxon>
        <taxon>Ascomycota</taxon>
        <taxon>Pezizomycotina</taxon>
        <taxon>Dothideomycetes</taxon>
        <taxon>Pleosporomycetidae</taxon>
        <taxon>Mytilinidiales</taxon>
        <taxon>Argynnaceae</taxon>
        <taxon>Lepidopterella</taxon>
    </lineage>
</organism>
<dbReference type="OrthoDB" id="2522477at2759"/>
<dbReference type="EMBL" id="KV744869">
    <property type="protein sequence ID" value="OCK83120.1"/>
    <property type="molecule type" value="Genomic_DNA"/>
</dbReference>
<keyword evidence="2" id="KW-1185">Reference proteome</keyword>
<dbReference type="Gene3D" id="3.80.10.10">
    <property type="entry name" value="Ribonuclease Inhibitor"/>
    <property type="match status" value="1"/>
</dbReference>
<evidence type="ECO:0000313" key="1">
    <source>
        <dbReference type="EMBL" id="OCK83120.1"/>
    </source>
</evidence>
<dbReference type="AlphaFoldDB" id="A0A8E2JHR9"/>
<proteinExistence type="predicted"/>
<evidence type="ECO:0008006" key="3">
    <source>
        <dbReference type="Google" id="ProtNLM"/>
    </source>
</evidence>
<accession>A0A8E2JHR9</accession>
<dbReference type="Proteomes" id="UP000250266">
    <property type="component" value="Unassembled WGS sequence"/>
</dbReference>
<name>A0A8E2JHR9_9PEZI</name>
<reference evidence="1 2" key="1">
    <citation type="journal article" date="2016" name="Nat. Commun.">
        <title>Ectomycorrhizal ecology is imprinted in the genome of the dominant symbiotic fungus Cenococcum geophilum.</title>
        <authorList>
            <consortium name="DOE Joint Genome Institute"/>
            <person name="Peter M."/>
            <person name="Kohler A."/>
            <person name="Ohm R.A."/>
            <person name="Kuo A."/>
            <person name="Krutzmann J."/>
            <person name="Morin E."/>
            <person name="Arend M."/>
            <person name="Barry K.W."/>
            <person name="Binder M."/>
            <person name="Choi C."/>
            <person name="Clum A."/>
            <person name="Copeland A."/>
            <person name="Grisel N."/>
            <person name="Haridas S."/>
            <person name="Kipfer T."/>
            <person name="LaButti K."/>
            <person name="Lindquist E."/>
            <person name="Lipzen A."/>
            <person name="Maire R."/>
            <person name="Meier B."/>
            <person name="Mihaltcheva S."/>
            <person name="Molinier V."/>
            <person name="Murat C."/>
            <person name="Poggeler S."/>
            <person name="Quandt C.A."/>
            <person name="Sperisen C."/>
            <person name="Tritt A."/>
            <person name="Tisserant E."/>
            <person name="Crous P.W."/>
            <person name="Henrissat B."/>
            <person name="Nehls U."/>
            <person name="Egli S."/>
            <person name="Spatafora J.W."/>
            <person name="Grigoriev I.V."/>
            <person name="Martin F.M."/>
        </authorList>
    </citation>
    <scope>NUCLEOTIDE SEQUENCE [LARGE SCALE GENOMIC DNA]</scope>
    <source>
        <strain evidence="1 2">CBS 459.81</strain>
    </source>
</reference>